<dbReference type="Gene3D" id="3.90.320.10">
    <property type="match status" value="1"/>
</dbReference>
<organism evidence="2">
    <name type="scientific">marine sediment metagenome</name>
    <dbReference type="NCBI Taxonomy" id="412755"/>
    <lineage>
        <taxon>unclassified sequences</taxon>
        <taxon>metagenomes</taxon>
        <taxon>ecological metagenomes</taxon>
    </lineage>
</organism>
<dbReference type="EMBL" id="LAZR01037728">
    <property type="protein sequence ID" value="KKL21446.1"/>
    <property type="molecule type" value="Genomic_DNA"/>
</dbReference>
<dbReference type="AlphaFoldDB" id="A0A0F9DUU9"/>
<protein>
    <recommendedName>
        <fullName evidence="1">PD-(D/E)XK endonuclease-like domain-containing protein</fullName>
    </recommendedName>
</protein>
<comment type="caution">
    <text evidence="2">The sequence shown here is derived from an EMBL/GenBank/DDBJ whole genome shotgun (WGS) entry which is preliminary data.</text>
</comment>
<evidence type="ECO:0000259" key="1">
    <source>
        <dbReference type="Pfam" id="PF12705"/>
    </source>
</evidence>
<accession>A0A0F9DUU9</accession>
<proteinExistence type="predicted"/>
<dbReference type="Pfam" id="PF12705">
    <property type="entry name" value="PDDEXK_1"/>
    <property type="match status" value="1"/>
</dbReference>
<gene>
    <name evidence="2" type="ORF">LCGC14_2445390</name>
</gene>
<dbReference type="InterPro" id="IPR011335">
    <property type="entry name" value="Restrct_endonuc-II-like"/>
</dbReference>
<feature type="non-terminal residue" evidence="2">
    <location>
        <position position="274"/>
    </location>
</feature>
<feature type="domain" description="PD-(D/E)XK endonuclease-like" evidence="1">
    <location>
        <begin position="6"/>
        <end position="242"/>
    </location>
</feature>
<reference evidence="2" key="1">
    <citation type="journal article" date="2015" name="Nature">
        <title>Complex archaea that bridge the gap between prokaryotes and eukaryotes.</title>
        <authorList>
            <person name="Spang A."/>
            <person name="Saw J.H."/>
            <person name="Jorgensen S.L."/>
            <person name="Zaremba-Niedzwiedzka K."/>
            <person name="Martijn J."/>
            <person name="Lind A.E."/>
            <person name="van Eijk R."/>
            <person name="Schleper C."/>
            <person name="Guy L."/>
            <person name="Ettema T.J."/>
        </authorList>
    </citation>
    <scope>NUCLEOTIDE SEQUENCE</scope>
</reference>
<dbReference type="SUPFAM" id="SSF52980">
    <property type="entry name" value="Restriction endonuclease-like"/>
    <property type="match status" value="1"/>
</dbReference>
<dbReference type="InterPro" id="IPR011604">
    <property type="entry name" value="PDDEXK-like_dom_sf"/>
</dbReference>
<dbReference type="InterPro" id="IPR038726">
    <property type="entry name" value="PDDEXK_AddAB-type"/>
</dbReference>
<evidence type="ECO:0000313" key="2">
    <source>
        <dbReference type="EMBL" id="KKL21446.1"/>
    </source>
</evidence>
<sequence length="274" mass="31834">MELRGLSATGVKDFLQCQLKTVFRYDRDIVRVMNDHARVGIAVHEALEQFTRRMMSKQSFPDQLDYEFAVTTFMNKATLEGLTDMGFYTEGKNMVTEWIDRYDPSEKVIEVEHFFKINTPDDVPIVGAIDKVRIINDDTIEIVDYKTSRQALTAWQLKDDLQLSMYDLAASIVWPQYSNRILTLEYPRIDKSVSSYRTAEQRATFRQFLVSIWKQMNELVDEETVGRINNLCGWCDYKNYCPAYAELVNSKDTVLTPLADMEPAAFLDHWQDIA</sequence>
<name>A0A0F9DUU9_9ZZZZ</name>